<name>A0A160DY57_9GAMM</name>
<dbReference type="Gene3D" id="3.40.390.10">
    <property type="entry name" value="Collagenase (Catalytic Domain)"/>
    <property type="match status" value="1"/>
</dbReference>
<evidence type="ECO:0000256" key="2">
    <source>
        <dbReference type="SAM" id="SignalP"/>
    </source>
</evidence>
<keyword evidence="2" id="KW-0732">Signal</keyword>
<proteinExistence type="predicted"/>
<evidence type="ECO:0000256" key="1">
    <source>
        <dbReference type="SAM" id="MobiDB-lite"/>
    </source>
</evidence>
<dbReference type="Proteomes" id="UP000076830">
    <property type="component" value="Chromosome"/>
</dbReference>
<dbReference type="SUPFAM" id="SSF55486">
    <property type="entry name" value="Metalloproteases ('zincins'), catalytic domain"/>
    <property type="match status" value="1"/>
</dbReference>
<organism evidence="3 4">
    <name type="scientific">Dokdonella koreensis DS-123</name>
    <dbReference type="NCBI Taxonomy" id="1300342"/>
    <lineage>
        <taxon>Bacteria</taxon>
        <taxon>Pseudomonadati</taxon>
        <taxon>Pseudomonadota</taxon>
        <taxon>Gammaproteobacteria</taxon>
        <taxon>Lysobacterales</taxon>
        <taxon>Rhodanobacteraceae</taxon>
        <taxon>Dokdonella</taxon>
    </lineage>
</organism>
<dbReference type="RefSeq" id="WP_083965648.1">
    <property type="nucleotide sequence ID" value="NZ_CP015249.1"/>
</dbReference>
<dbReference type="InterPro" id="IPR024079">
    <property type="entry name" value="MetalloPept_cat_dom_sf"/>
</dbReference>
<accession>A0A160DY57</accession>
<keyword evidence="4" id="KW-1185">Reference proteome</keyword>
<dbReference type="Pfam" id="PF13688">
    <property type="entry name" value="Reprolysin_5"/>
    <property type="match status" value="1"/>
</dbReference>
<gene>
    <name evidence="3" type="ORF">I596_3361</name>
</gene>
<evidence type="ECO:0000313" key="3">
    <source>
        <dbReference type="EMBL" id="ANB19350.1"/>
    </source>
</evidence>
<sequence length="518" mass="56265">MHIVQRPLLISFFFACAGFTATASASEQEQAPRLFVTTEKQPPPSEPGPWLQSWHITIDQQAIQQPAETITLNVPGQREIVVRQMYWSPKAGYLSQLVGDGPEVIWLPDPSAKPDDFAWEWYGRSEGHTVSIVFNYGVIAARIWTPEHKYALQPRPGDVTELAEVNPDWWQMHPDREEQHPGQAATDTPLHGTPDGLTPSGPPTWDLGCTAPLPTTASTIDVLVMYTTDVLGQYGSHAGVETEAIRAIKDANDSLRNSGIWSVRFFLRGVEQVPPPADPFFNYGLVNIEQAMFHLAGVQGTTTNYPGWIYNGNPAVSSRRNALQADVVALARIDISGDDTCGVAFVQRLYDLIGGRIEPGPEFERKSYLVFDPRCGVDRLNLAHELGHLLGMEHDPRNAGMPGTAFTSCPWSYGHRNSSSNPNAAFRTVMSYADMGSGSGPICTGKHACPLIDAYSNPAYAWNGAIVPNPTPGALPIGVATGGSAGPAARANDTLARLAPIVAAFRTRPDLIFANGFQ</sequence>
<feature type="region of interest" description="Disordered" evidence="1">
    <location>
        <begin position="173"/>
        <end position="203"/>
    </location>
</feature>
<feature type="chain" id="PRO_5007813528" evidence="2">
    <location>
        <begin position="26"/>
        <end position="518"/>
    </location>
</feature>
<protein>
    <submittedName>
        <fullName evidence="3">Peptidyl-Asp metallopeptidase</fullName>
    </submittedName>
</protein>
<dbReference type="AlphaFoldDB" id="A0A160DY57"/>
<reference evidence="3 4" key="1">
    <citation type="submission" date="2016-04" db="EMBL/GenBank/DDBJ databases">
        <title>Complete genome sequence of Dokdonella koreensis DS-123T.</title>
        <authorList>
            <person name="Kim J.F."/>
            <person name="Lee H."/>
            <person name="Kwak M.-J."/>
        </authorList>
    </citation>
    <scope>NUCLEOTIDE SEQUENCE [LARGE SCALE GENOMIC DNA]</scope>
    <source>
        <strain evidence="3 4">DS-123</strain>
    </source>
</reference>
<dbReference type="GO" id="GO:0008237">
    <property type="term" value="F:metallopeptidase activity"/>
    <property type="evidence" value="ECO:0007669"/>
    <property type="project" value="InterPro"/>
</dbReference>
<dbReference type="OrthoDB" id="7053703at2"/>
<evidence type="ECO:0000313" key="4">
    <source>
        <dbReference type="Proteomes" id="UP000076830"/>
    </source>
</evidence>
<dbReference type="KEGG" id="dko:I596_3361"/>
<dbReference type="EMBL" id="CP015249">
    <property type="protein sequence ID" value="ANB19350.1"/>
    <property type="molecule type" value="Genomic_DNA"/>
</dbReference>
<feature type="signal peptide" evidence="2">
    <location>
        <begin position="1"/>
        <end position="25"/>
    </location>
</feature>
<dbReference type="STRING" id="1300342.I596_3361"/>